<dbReference type="KEGG" id="amh:I633_13985"/>
<sequence length="216" mass="22820">MKAEKVIMKRAKGSGIRAQTGVGLIEILITLFILAVGLLGVAALQFTGSFANKDAISRTQAEMVAAQVAERLRAAARPATVGDGMVANNAYFSNTTYNFSGLSCSNASHPYHGCCLSRPADIPNCEGQTCSEIQMAAYDGWALSCSAVQTNPQTKVSVSCDDTNNADIYSCSAGSRVEILLTWPVASSGNQIYTLNSRCNPNDGDSNACVFKDITL</sequence>
<evidence type="ECO:0008006" key="4">
    <source>
        <dbReference type="Google" id="ProtNLM"/>
    </source>
</evidence>
<gene>
    <name evidence="2" type="ORF">I633_13985</name>
</gene>
<protein>
    <recommendedName>
        <fullName evidence="4">Type IV pilus modification protein PilV</fullName>
    </recommendedName>
</protein>
<keyword evidence="1" id="KW-0472">Membrane</keyword>
<organism evidence="2 3">
    <name type="scientific">Alteromonas mediterranea 615</name>
    <dbReference type="NCBI Taxonomy" id="1300253"/>
    <lineage>
        <taxon>Bacteria</taxon>
        <taxon>Pseudomonadati</taxon>
        <taxon>Pseudomonadota</taxon>
        <taxon>Gammaproteobacteria</taxon>
        <taxon>Alteromonadales</taxon>
        <taxon>Alteromonadaceae</taxon>
        <taxon>Alteromonas/Salinimonas group</taxon>
        <taxon>Alteromonas</taxon>
    </lineage>
</organism>
<name>S5AP54_9ALTE</name>
<proteinExistence type="predicted"/>
<reference evidence="2 3" key="1">
    <citation type="journal article" date="2013" name="Genome Biol. Evol.">
        <title>Genomic Diversity of "Deep Ecotype" Alteromonas macleodii Isolates: Evidence for Pan-Mediterranean Clonal Frames.</title>
        <authorList>
            <person name="Lopez-Perez M."/>
            <person name="Gonzaga A."/>
            <person name="Rodriguez-Valera F."/>
        </authorList>
    </citation>
    <scope>NUCLEOTIDE SEQUENCE [LARGE SCALE GENOMIC DNA]</scope>
    <source>
        <strain evidence="3">'English Channel 615'</strain>
    </source>
</reference>
<dbReference type="EMBL" id="CP004846">
    <property type="protein sequence ID" value="AGP78618.1"/>
    <property type="molecule type" value="Genomic_DNA"/>
</dbReference>
<evidence type="ECO:0000313" key="3">
    <source>
        <dbReference type="Proteomes" id="UP000014909"/>
    </source>
</evidence>
<accession>S5AP54</accession>
<dbReference type="Proteomes" id="UP000014909">
    <property type="component" value="Chromosome"/>
</dbReference>
<dbReference type="HOGENOM" id="CLU_1275489_0_0_6"/>
<dbReference type="BioCyc" id="AMAC1300253:G12YX-2242-MONOMER"/>
<evidence type="ECO:0000313" key="2">
    <source>
        <dbReference type="EMBL" id="AGP78618.1"/>
    </source>
</evidence>
<keyword evidence="1" id="KW-1133">Transmembrane helix</keyword>
<feature type="transmembrane region" description="Helical" evidence="1">
    <location>
        <begin position="21"/>
        <end position="44"/>
    </location>
</feature>
<dbReference type="InterPro" id="IPR013362">
    <property type="entry name" value="Pilus_4_PilV"/>
</dbReference>
<evidence type="ECO:0000256" key="1">
    <source>
        <dbReference type="SAM" id="Phobius"/>
    </source>
</evidence>
<dbReference type="AlphaFoldDB" id="S5AP54"/>
<dbReference type="NCBIfam" id="TIGR02523">
    <property type="entry name" value="type_IV_pilV"/>
    <property type="match status" value="1"/>
</dbReference>
<dbReference type="PATRIC" id="fig|1300253.3.peg.2918"/>
<keyword evidence="1" id="KW-0812">Transmembrane</keyword>